<evidence type="ECO:0000256" key="2">
    <source>
        <dbReference type="ARBA" id="ARBA00022618"/>
    </source>
</evidence>
<dbReference type="SUPFAM" id="SSF53244">
    <property type="entry name" value="MurD-like peptide ligases, peptide-binding domain"/>
    <property type="match status" value="1"/>
</dbReference>
<evidence type="ECO:0000259" key="10">
    <source>
        <dbReference type="Pfam" id="PF01225"/>
    </source>
</evidence>
<evidence type="ECO:0000256" key="3">
    <source>
        <dbReference type="ARBA" id="ARBA00022741"/>
    </source>
</evidence>
<dbReference type="GO" id="GO:0009254">
    <property type="term" value="P:peptidoglycan turnover"/>
    <property type="evidence" value="ECO:0007669"/>
    <property type="project" value="UniProtKB-UniRule"/>
</dbReference>
<keyword evidence="5 9" id="KW-0133">Cell shape</keyword>
<gene>
    <name evidence="9" type="primary">mpl</name>
    <name evidence="13" type="ORF">B5J94_13000</name>
</gene>
<dbReference type="InterPro" id="IPR036615">
    <property type="entry name" value="Mur_ligase_C_dom_sf"/>
</dbReference>
<evidence type="ECO:0000256" key="4">
    <source>
        <dbReference type="ARBA" id="ARBA00022840"/>
    </source>
</evidence>
<dbReference type="InterPro" id="IPR036565">
    <property type="entry name" value="Mur-like_cat_sf"/>
</dbReference>
<dbReference type="SUPFAM" id="SSF53623">
    <property type="entry name" value="MurD-like peptide ligases, catalytic domain"/>
    <property type="match status" value="1"/>
</dbReference>
<keyword evidence="1 9" id="KW-0436">Ligase</keyword>
<dbReference type="InterPro" id="IPR004101">
    <property type="entry name" value="Mur_ligase_C"/>
</dbReference>
<accession>A0A1V4GLI0</accession>
<dbReference type="GO" id="GO:0009252">
    <property type="term" value="P:peptidoglycan biosynthetic process"/>
    <property type="evidence" value="ECO:0007669"/>
    <property type="project" value="UniProtKB-UniRule"/>
</dbReference>
<proteinExistence type="inferred from homology"/>
<dbReference type="Pfam" id="PF08245">
    <property type="entry name" value="Mur_ligase_M"/>
    <property type="match status" value="1"/>
</dbReference>
<dbReference type="SUPFAM" id="SSF51984">
    <property type="entry name" value="MurCD N-terminal domain"/>
    <property type="match status" value="1"/>
</dbReference>
<evidence type="ECO:0000259" key="12">
    <source>
        <dbReference type="Pfam" id="PF08245"/>
    </source>
</evidence>
<evidence type="ECO:0000256" key="8">
    <source>
        <dbReference type="ARBA" id="ARBA00023316"/>
    </source>
</evidence>
<name>A0A1V4GLI0_MORLA</name>
<dbReference type="Gene3D" id="3.90.190.20">
    <property type="entry name" value="Mur ligase, C-terminal domain"/>
    <property type="match status" value="1"/>
</dbReference>
<evidence type="ECO:0000256" key="1">
    <source>
        <dbReference type="ARBA" id="ARBA00022598"/>
    </source>
</evidence>
<evidence type="ECO:0000313" key="13">
    <source>
        <dbReference type="EMBL" id="OPH33519.1"/>
    </source>
</evidence>
<dbReference type="PANTHER" id="PTHR43445">
    <property type="entry name" value="UDP-N-ACETYLMURAMATE--L-ALANINE LIGASE-RELATED"/>
    <property type="match status" value="1"/>
</dbReference>
<keyword evidence="2 9" id="KW-0132">Cell division</keyword>
<keyword evidence="3 9" id="KW-0547">Nucleotide-binding</keyword>
<organism evidence="13 14">
    <name type="scientific">Moraxella lacunata</name>
    <dbReference type="NCBI Taxonomy" id="477"/>
    <lineage>
        <taxon>Bacteria</taxon>
        <taxon>Pseudomonadati</taxon>
        <taxon>Pseudomonadota</taxon>
        <taxon>Gammaproteobacteria</taxon>
        <taxon>Moraxellales</taxon>
        <taxon>Moraxellaceae</taxon>
        <taxon>Moraxella</taxon>
    </lineage>
</organism>
<keyword evidence="9" id="KW-0460">Magnesium</keyword>
<dbReference type="InterPro" id="IPR000713">
    <property type="entry name" value="Mur_ligase_N"/>
</dbReference>
<dbReference type="InterPro" id="IPR013221">
    <property type="entry name" value="Mur_ligase_cen"/>
</dbReference>
<keyword evidence="8 9" id="KW-0961">Cell wall biogenesis/degradation</keyword>
<feature type="binding site" evidence="9">
    <location>
        <begin position="110"/>
        <end position="116"/>
    </location>
    <ligand>
        <name>ATP</name>
        <dbReference type="ChEBI" id="CHEBI:30616"/>
    </ligand>
</feature>
<evidence type="ECO:0000256" key="5">
    <source>
        <dbReference type="ARBA" id="ARBA00022960"/>
    </source>
</evidence>
<comment type="similarity">
    <text evidence="9">Belongs to the MurCDEF family. Mpl subfamily.</text>
</comment>
<evidence type="ECO:0000256" key="6">
    <source>
        <dbReference type="ARBA" id="ARBA00022984"/>
    </source>
</evidence>
<dbReference type="Gene3D" id="3.40.50.720">
    <property type="entry name" value="NAD(P)-binding Rossmann-like Domain"/>
    <property type="match status" value="1"/>
</dbReference>
<keyword evidence="6 9" id="KW-0573">Peptidoglycan synthesis</keyword>
<dbReference type="InterPro" id="IPR005757">
    <property type="entry name" value="Mpl"/>
</dbReference>
<dbReference type="GO" id="GO:0051301">
    <property type="term" value="P:cell division"/>
    <property type="evidence" value="ECO:0007669"/>
    <property type="project" value="UniProtKB-KW"/>
</dbReference>
<comment type="caution">
    <text evidence="13">The sequence shown here is derived from an EMBL/GenBank/DDBJ whole genome shotgun (WGS) entry which is preliminary data.</text>
</comment>
<dbReference type="UniPathway" id="UPA00544"/>
<protein>
    <recommendedName>
        <fullName evidence="9">UDP-N-acetylmuramate--L-alanyl-gamma-D-glutamyl-meso-2,6-diaminoheptandioate ligase</fullName>
        <ecNumber evidence="9">6.3.2.45</ecNumber>
    </recommendedName>
    <alternativeName>
        <fullName evidence="9">Murein peptide ligase</fullName>
    </alternativeName>
    <alternativeName>
        <fullName evidence="9">UDP-N-acetylmuramate:L-alanyl-gamma-D-glutamyl-meso-diaminopimelate ligase</fullName>
    </alternativeName>
</protein>
<dbReference type="Proteomes" id="UP000191025">
    <property type="component" value="Unassembled WGS sequence"/>
</dbReference>
<dbReference type="InterPro" id="IPR050061">
    <property type="entry name" value="MurCDEF_pg_biosynth"/>
</dbReference>
<evidence type="ECO:0000256" key="9">
    <source>
        <dbReference type="HAMAP-Rule" id="MF_02020"/>
    </source>
</evidence>
<dbReference type="GO" id="GO:0106418">
    <property type="term" value="F:UDP-N-acetylmuramate-L-alanyl-gamma-D-glutamyl-meso-2,6-diaminoheptanedioate ligase activity"/>
    <property type="evidence" value="ECO:0007669"/>
    <property type="project" value="UniProtKB-EC"/>
</dbReference>
<dbReference type="GO" id="GO:0005524">
    <property type="term" value="F:ATP binding"/>
    <property type="evidence" value="ECO:0007669"/>
    <property type="project" value="UniProtKB-UniRule"/>
</dbReference>
<dbReference type="EMBL" id="MXAN01000109">
    <property type="protein sequence ID" value="OPH33519.1"/>
    <property type="molecule type" value="Genomic_DNA"/>
</dbReference>
<dbReference type="PANTHER" id="PTHR43445:SF5">
    <property type="entry name" value="UDP-N-ACETYLMURAMATE--L-ALANYL-GAMMA-D-GLUTAMYL-MESO-2,6-DIAMINOHEPTANDIOATE LIGASE"/>
    <property type="match status" value="1"/>
</dbReference>
<dbReference type="HAMAP" id="MF_02020">
    <property type="entry name" value="Mpl"/>
    <property type="match status" value="1"/>
</dbReference>
<comment type="pathway">
    <text evidence="9">Cell wall biogenesis; peptidoglycan recycling.</text>
</comment>
<dbReference type="RefSeq" id="WP_062500369.1">
    <property type="nucleotide sequence ID" value="NZ_MXAN01000109.1"/>
</dbReference>
<dbReference type="EC" id="6.3.2.45" evidence="9"/>
<feature type="domain" description="Mur ligase central" evidence="12">
    <location>
        <begin position="108"/>
        <end position="310"/>
    </location>
</feature>
<evidence type="ECO:0000256" key="7">
    <source>
        <dbReference type="ARBA" id="ARBA00023306"/>
    </source>
</evidence>
<dbReference type="NCBIfam" id="TIGR01081">
    <property type="entry name" value="mpl"/>
    <property type="match status" value="1"/>
</dbReference>
<dbReference type="GO" id="GO:0008360">
    <property type="term" value="P:regulation of cell shape"/>
    <property type="evidence" value="ECO:0007669"/>
    <property type="project" value="UniProtKB-KW"/>
</dbReference>
<dbReference type="AlphaFoldDB" id="A0A1V4GLI0"/>
<comment type="function">
    <text evidence="9">Reutilizes the intact tripeptide L-alanyl-gamma-D-glutamyl-meso-diaminopimelate by linking it to UDP-N-acetylmuramate.</text>
</comment>
<feature type="domain" description="Mur ligase N-terminal catalytic" evidence="10">
    <location>
        <begin position="2"/>
        <end position="101"/>
    </location>
</feature>
<reference evidence="14" key="1">
    <citation type="submission" date="2017-03" db="EMBL/GenBank/DDBJ databases">
        <title>Draft genome sequence of Moraxella equi CCUG 4950T type strain.</title>
        <authorList>
            <person name="Salva-Serra F."/>
            <person name="Engstrom-Jakobsson H."/>
            <person name="Thorell K."/>
            <person name="Jaen-Luchoro D."/>
            <person name="Gonzales-Siles L."/>
            <person name="Karlsson R."/>
            <person name="Yazdan S."/>
            <person name="Boulund F."/>
            <person name="Johnning A."/>
            <person name="Engstrand L."/>
            <person name="Kristiansson E."/>
            <person name="Moore E."/>
        </authorList>
    </citation>
    <scope>NUCLEOTIDE SEQUENCE [LARGE SCALE GENOMIC DNA]</scope>
    <source>
        <strain evidence="14">CCUG 4441</strain>
    </source>
</reference>
<comment type="catalytic activity">
    <reaction evidence="9">
        <text>UDP-N-acetyl-alpha-D-muramate + L-alanyl-gamma-D-glutamyl-meso-2,6-diaminopimelate + ATP = UDP-N-acetyl-alpha-D-muramoyl-L-alanyl-gamma-D-glutamyl-meso-2,6-diaminopimelate + ADP + phosphate + H(+)</text>
        <dbReference type="Rhea" id="RHEA:29563"/>
        <dbReference type="ChEBI" id="CHEBI:15378"/>
        <dbReference type="ChEBI" id="CHEBI:30616"/>
        <dbReference type="ChEBI" id="CHEBI:43474"/>
        <dbReference type="ChEBI" id="CHEBI:61401"/>
        <dbReference type="ChEBI" id="CHEBI:70757"/>
        <dbReference type="ChEBI" id="CHEBI:83905"/>
        <dbReference type="ChEBI" id="CHEBI:456216"/>
        <dbReference type="EC" id="6.3.2.45"/>
    </reaction>
</comment>
<dbReference type="Pfam" id="PF01225">
    <property type="entry name" value="Mur_ligase"/>
    <property type="match status" value="1"/>
</dbReference>
<evidence type="ECO:0000259" key="11">
    <source>
        <dbReference type="Pfam" id="PF02875"/>
    </source>
</evidence>
<feature type="domain" description="Mur ligase C-terminal" evidence="11">
    <location>
        <begin position="334"/>
        <end position="455"/>
    </location>
</feature>
<comment type="cofactor">
    <cofactor evidence="9">
        <name>Mg(2+)</name>
        <dbReference type="ChEBI" id="CHEBI:18420"/>
    </cofactor>
</comment>
<evidence type="ECO:0000313" key="14">
    <source>
        <dbReference type="Proteomes" id="UP000191025"/>
    </source>
</evidence>
<keyword evidence="4 9" id="KW-0067">ATP-binding</keyword>
<dbReference type="Gene3D" id="3.40.1190.10">
    <property type="entry name" value="Mur-like, catalytic domain"/>
    <property type="match status" value="1"/>
</dbReference>
<dbReference type="GO" id="GO:0071555">
    <property type="term" value="P:cell wall organization"/>
    <property type="evidence" value="ECO:0007669"/>
    <property type="project" value="UniProtKB-KW"/>
</dbReference>
<keyword evidence="7 9" id="KW-0131">Cell cycle</keyword>
<sequence>MHIHFLGICGTFMGSLALIARSLGHAVTGSDTAIYPPMSTQLHNAGVEILEGYKSTHLDPAPDLVVVGNVCKRGMEAVEYMLDKRLRYTSAPQFLSEHILQDRHVLAVAGTHGKTTTTTMLAWILQYAGIDTGFLIGGVPLVATDDERLKSAFAHSSHLGQNTTENQEGYFVIEADEYDSAFFDKRSKFVHYRPTTAILNNLEYDHADIFPDLKAIQTQFHHMIRMIPPSGQIIMPKGVESLEDTLQMGVWTPVWRTSVGDEADWQASLEQVDGSVFHVKHIGQTGDETGTVTWGMSGVHNVNNALVAIAGAYSVGVSVATACKALSNFAGIKRRMEFIGDVGGVQVYDDFAHHPTAITTTLDGVKKKLSGRKIWAVIEPRSNTMKLGVYKAQLAPSASLADGVIWYEPKGLAWGLKEAIGETGGQVVLDSIDEILAFIKANVRSGDAIVVMSNGGFEGIHGRILEILA</sequence>
<dbReference type="Pfam" id="PF02875">
    <property type="entry name" value="Mur_ligase_C"/>
    <property type="match status" value="1"/>
</dbReference>